<evidence type="ECO:0000313" key="5">
    <source>
        <dbReference type="Proteomes" id="UP001634394"/>
    </source>
</evidence>
<keyword evidence="2" id="KW-0732">Signal</keyword>
<evidence type="ECO:0000256" key="1">
    <source>
        <dbReference type="SAM" id="MobiDB-lite"/>
    </source>
</evidence>
<dbReference type="EMBL" id="JBJQND010000002">
    <property type="protein sequence ID" value="KAL3884308.1"/>
    <property type="molecule type" value="Genomic_DNA"/>
</dbReference>
<dbReference type="PANTHER" id="PTHR36299">
    <property type="entry name" value="AGAP008005-PA"/>
    <property type="match status" value="1"/>
</dbReference>
<name>A0ABD3XHC7_SINWO</name>
<feature type="region of interest" description="Disordered" evidence="1">
    <location>
        <begin position="192"/>
        <end position="217"/>
    </location>
</feature>
<dbReference type="InterPro" id="IPR031941">
    <property type="entry name" value="DUF4773"/>
</dbReference>
<proteinExistence type="predicted"/>
<dbReference type="Proteomes" id="UP001634394">
    <property type="component" value="Unassembled WGS sequence"/>
</dbReference>
<keyword evidence="5" id="KW-1185">Reference proteome</keyword>
<protein>
    <recommendedName>
        <fullName evidence="3">DUF4773 domain-containing protein</fullName>
    </recommendedName>
</protein>
<feature type="domain" description="DUF4773" evidence="3">
    <location>
        <begin position="92"/>
        <end position="185"/>
    </location>
</feature>
<evidence type="ECO:0000259" key="3">
    <source>
        <dbReference type="Pfam" id="PF15998"/>
    </source>
</evidence>
<evidence type="ECO:0000256" key="2">
    <source>
        <dbReference type="SAM" id="SignalP"/>
    </source>
</evidence>
<organism evidence="4 5">
    <name type="scientific">Sinanodonta woodiana</name>
    <name type="common">Chinese pond mussel</name>
    <name type="synonym">Anodonta woodiana</name>
    <dbReference type="NCBI Taxonomy" id="1069815"/>
    <lineage>
        <taxon>Eukaryota</taxon>
        <taxon>Metazoa</taxon>
        <taxon>Spiralia</taxon>
        <taxon>Lophotrochozoa</taxon>
        <taxon>Mollusca</taxon>
        <taxon>Bivalvia</taxon>
        <taxon>Autobranchia</taxon>
        <taxon>Heteroconchia</taxon>
        <taxon>Palaeoheterodonta</taxon>
        <taxon>Unionida</taxon>
        <taxon>Unionoidea</taxon>
        <taxon>Unionidae</taxon>
        <taxon>Unioninae</taxon>
        <taxon>Sinanodonta</taxon>
    </lineage>
</organism>
<feature type="signal peptide" evidence="2">
    <location>
        <begin position="1"/>
        <end position="19"/>
    </location>
</feature>
<reference evidence="4 5" key="1">
    <citation type="submission" date="2024-11" db="EMBL/GenBank/DDBJ databases">
        <title>Chromosome-level genome assembly of the freshwater bivalve Anodonta woodiana.</title>
        <authorList>
            <person name="Chen X."/>
        </authorList>
    </citation>
    <scope>NUCLEOTIDE SEQUENCE [LARGE SCALE GENOMIC DNA]</scope>
    <source>
        <strain evidence="4">MN2024</strain>
        <tissue evidence="4">Gills</tissue>
    </source>
</reference>
<feature type="chain" id="PRO_5044745511" description="DUF4773 domain-containing protein" evidence="2">
    <location>
        <begin position="20"/>
        <end position="217"/>
    </location>
</feature>
<gene>
    <name evidence="4" type="ORF">ACJMK2_024456</name>
</gene>
<dbReference type="AlphaFoldDB" id="A0ABD3XHC7"/>
<comment type="caution">
    <text evidence="4">The sequence shown here is derived from an EMBL/GenBank/DDBJ whole genome shotgun (WGS) entry which is preliminary data.</text>
</comment>
<evidence type="ECO:0000313" key="4">
    <source>
        <dbReference type="EMBL" id="KAL3884308.1"/>
    </source>
</evidence>
<sequence>MARTSIFIMLVGAWMGIKAGQFVQEETEFRIEDDAKSALHGGDLRKAFFVTILGEDFYVNAFLGKAILQYQEAKIADVSLMDSSWSMCLPINIKIPGIHVNTQICVNLELLRANMGVRGTIRFGSYTYVKEISVSNPPAICDGILAIRPIKVCVQFYNINRANTSVCVLVKIYALSRNIGCFNLGKEKRLSQHPHTGQFNNKSETDNEPNSVKIFQE</sequence>
<feature type="compositionally biased region" description="Polar residues" evidence="1">
    <location>
        <begin position="193"/>
        <end position="202"/>
    </location>
</feature>
<dbReference type="Pfam" id="PF15998">
    <property type="entry name" value="DUF4773"/>
    <property type="match status" value="1"/>
</dbReference>
<dbReference type="PANTHER" id="PTHR36299:SF2">
    <property type="entry name" value="DUF4773 DOMAIN-CONTAINING PROTEIN"/>
    <property type="match status" value="1"/>
</dbReference>
<accession>A0ABD3XHC7</accession>